<proteinExistence type="predicted"/>
<name>U2G144_9GAMM</name>
<reference evidence="1 2" key="2">
    <citation type="journal article" date="2013" name="PLoS ONE">
        <title>INDIGO - INtegrated Data Warehouse of MIcrobial GenOmes with Examples from the Red Sea Extremophiles.</title>
        <authorList>
            <person name="Alam I."/>
            <person name="Antunes A."/>
            <person name="Kamau A.A."/>
            <person name="Ba Alawi W."/>
            <person name="Kalkatawi M."/>
            <person name="Stingl U."/>
            <person name="Bajic V.B."/>
        </authorList>
    </citation>
    <scope>NUCLEOTIDE SEQUENCE [LARGE SCALE GENOMIC DNA]</scope>
    <source>
        <strain evidence="1 2">E1L3A</strain>
    </source>
</reference>
<organism evidence="1 2">
    <name type="scientific">Salinisphaera shabanensis E1L3A</name>
    <dbReference type="NCBI Taxonomy" id="1033802"/>
    <lineage>
        <taxon>Bacteria</taxon>
        <taxon>Pseudomonadati</taxon>
        <taxon>Pseudomonadota</taxon>
        <taxon>Gammaproteobacteria</taxon>
        <taxon>Salinisphaerales</taxon>
        <taxon>Salinisphaeraceae</taxon>
        <taxon>Salinisphaera</taxon>
    </lineage>
</organism>
<evidence type="ECO:0000313" key="1">
    <source>
        <dbReference type="EMBL" id="ERJ19973.1"/>
    </source>
</evidence>
<gene>
    <name evidence="1" type="ORF">SSPSH_000837</name>
</gene>
<protein>
    <submittedName>
        <fullName evidence="1">Uncharacterized protein</fullName>
    </submittedName>
</protein>
<dbReference type="AlphaFoldDB" id="U2G144"/>
<reference evidence="1 2" key="1">
    <citation type="journal article" date="2011" name="J. Bacteriol.">
        <title>Genome sequence of Salinisphaera shabanensis, a gammaproteobacterium from the harsh, variable environment of the brine-seawater interface of the Shaban Deep in the Red Sea.</title>
        <authorList>
            <person name="Antunes A."/>
            <person name="Alam I."/>
            <person name="Bajic V.B."/>
            <person name="Stingl U."/>
        </authorList>
    </citation>
    <scope>NUCLEOTIDE SEQUENCE [LARGE SCALE GENOMIC DNA]</scope>
    <source>
        <strain evidence="1 2">E1L3A</strain>
    </source>
</reference>
<comment type="caution">
    <text evidence="1">The sequence shown here is derived from an EMBL/GenBank/DDBJ whole genome shotgun (WGS) entry which is preliminary data.</text>
</comment>
<dbReference type="RefSeq" id="WP_021031390.1">
    <property type="nucleotide sequence ID" value="NZ_AFNV02000005.1"/>
</dbReference>
<evidence type="ECO:0000313" key="2">
    <source>
        <dbReference type="Proteomes" id="UP000006242"/>
    </source>
</evidence>
<dbReference type="EMBL" id="AFNV02000005">
    <property type="protein sequence ID" value="ERJ19973.1"/>
    <property type="molecule type" value="Genomic_DNA"/>
</dbReference>
<sequence>MKKYDKESISRGFLRRAEDAERYLREVRAKLKDNPSYKHVHDDHLAKFYVYNYLHGRTFLESESMLVAELGRLQALDFPAPREAFSSERFELYRQAYLNEVLTSFENGPSES</sequence>
<keyword evidence="2" id="KW-1185">Reference proteome</keyword>
<dbReference type="Proteomes" id="UP000006242">
    <property type="component" value="Unassembled WGS sequence"/>
</dbReference>
<accession>U2G144</accession>